<dbReference type="InterPro" id="IPR035965">
    <property type="entry name" value="PAS-like_dom_sf"/>
</dbReference>
<feature type="domain" description="HAMP" evidence="3">
    <location>
        <begin position="176"/>
        <end position="230"/>
    </location>
</feature>
<gene>
    <name evidence="4" type="ORF">EZJ19_03820</name>
</gene>
<organism evidence="4 5">
    <name type="scientific">Parasulfuritortus cantonensis</name>
    <dbReference type="NCBI Taxonomy" id="2528202"/>
    <lineage>
        <taxon>Bacteria</taxon>
        <taxon>Pseudomonadati</taxon>
        <taxon>Pseudomonadota</taxon>
        <taxon>Betaproteobacteria</taxon>
        <taxon>Nitrosomonadales</taxon>
        <taxon>Thiobacillaceae</taxon>
        <taxon>Parasulfuritortus</taxon>
    </lineage>
</organism>
<evidence type="ECO:0000259" key="2">
    <source>
        <dbReference type="PROSITE" id="PS50112"/>
    </source>
</evidence>
<dbReference type="OrthoDB" id="8929028at2"/>
<accession>A0A4V2NWN1</accession>
<dbReference type="PROSITE" id="PS50112">
    <property type="entry name" value="PAS"/>
    <property type="match status" value="1"/>
</dbReference>
<dbReference type="Proteomes" id="UP000295443">
    <property type="component" value="Unassembled WGS sequence"/>
</dbReference>
<dbReference type="Gene3D" id="6.10.340.10">
    <property type="match status" value="1"/>
</dbReference>
<dbReference type="Pfam" id="PF13188">
    <property type="entry name" value="PAS_8"/>
    <property type="match status" value="1"/>
</dbReference>
<dbReference type="InterPro" id="IPR003660">
    <property type="entry name" value="HAMP_dom"/>
</dbReference>
<evidence type="ECO:0000313" key="5">
    <source>
        <dbReference type="Proteomes" id="UP000295443"/>
    </source>
</evidence>
<dbReference type="EMBL" id="SJZB01000013">
    <property type="protein sequence ID" value="TCJ18042.1"/>
    <property type="molecule type" value="Genomic_DNA"/>
</dbReference>
<keyword evidence="1" id="KW-0812">Transmembrane</keyword>
<proteinExistence type="predicted"/>
<dbReference type="Gene3D" id="3.30.450.20">
    <property type="entry name" value="PAS domain"/>
    <property type="match status" value="1"/>
</dbReference>
<evidence type="ECO:0000259" key="3">
    <source>
        <dbReference type="PROSITE" id="PS50885"/>
    </source>
</evidence>
<dbReference type="AlphaFoldDB" id="A0A4V2NWN1"/>
<feature type="transmembrane region" description="Helical" evidence="1">
    <location>
        <begin position="160"/>
        <end position="179"/>
    </location>
</feature>
<reference evidence="4 5" key="1">
    <citation type="submission" date="2019-03" db="EMBL/GenBank/DDBJ databases">
        <title>Genome sequence of Thiobacillaceae bacterium LSR1, a sulfur-oxidizing bacterium isolated from freshwater sediment.</title>
        <authorList>
            <person name="Li S."/>
        </authorList>
    </citation>
    <scope>NUCLEOTIDE SEQUENCE [LARGE SCALE GENOMIC DNA]</scope>
    <source>
        <strain evidence="4 5">LSR1</strain>
    </source>
</reference>
<protein>
    <submittedName>
        <fullName evidence="4">PAS domain-containing protein</fullName>
    </submittedName>
</protein>
<name>A0A4V2NWN1_9PROT</name>
<dbReference type="NCBIfam" id="TIGR00229">
    <property type="entry name" value="sensory_box"/>
    <property type="match status" value="1"/>
</dbReference>
<sequence length="330" mass="35834">MAMRTFGRHSILVRSASVLLASFFLAGALTIAATILVTGERQHKAATQHLEQLLDTVESTVSVACFVKDAQLADEVALGLLKNQEVLSVVIEADGADLVQRSQPGAPSGTATADYPHLSRDVYSPFNPGKRIGRIQVAANARAIQRATYDEVRFVILQTLGQLGLVALAVIAVMLIFIVRPIKAMSDGLHHLDATRGERLAVPTNHGDTEIGRLVQDINNLAGDLADTLGQERRLRLAKEVEERKYHSIFENAETGIFIAAQDGILNSWNPAFARLLGIPANSDFQGVLNIRQLAWENTSRVVELGLNARLDNVGVSDDLAIRPRGGNRR</sequence>
<evidence type="ECO:0000313" key="4">
    <source>
        <dbReference type="EMBL" id="TCJ18042.1"/>
    </source>
</evidence>
<keyword evidence="1" id="KW-0472">Membrane</keyword>
<dbReference type="GO" id="GO:0016020">
    <property type="term" value="C:membrane"/>
    <property type="evidence" value="ECO:0007669"/>
    <property type="project" value="InterPro"/>
</dbReference>
<keyword evidence="5" id="KW-1185">Reference proteome</keyword>
<evidence type="ECO:0000256" key="1">
    <source>
        <dbReference type="SAM" id="Phobius"/>
    </source>
</evidence>
<dbReference type="GO" id="GO:0007165">
    <property type="term" value="P:signal transduction"/>
    <property type="evidence" value="ECO:0007669"/>
    <property type="project" value="InterPro"/>
</dbReference>
<dbReference type="PROSITE" id="PS50885">
    <property type="entry name" value="HAMP"/>
    <property type="match status" value="1"/>
</dbReference>
<dbReference type="SUPFAM" id="SSF55785">
    <property type="entry name" value="PYP-like sensor domain (PAS domain)"/>
    <property type="match status" value="1"/>
</dbReference>
<comment type="caution">
    <text evidence="4">The sequence shown here is derived from an EMBL/GenBank/DDBJ whole genome shotgun (WGS) entry which is preliminary data.</text>
</comment>
<feature type="domain" description="PAS" evidence="2">
    <location>
        <begin position="242"/>
        <end position="279"/>
    </location>
</feature>
<dbReference type="InterPro" id="IPR000014">
    <property type="entry name" value="PAS"/>
</dbReference>
<keyword evidence="1" id="KW-1133">Transmembrane helix</keyword>